<keyword evidence="4" id="KW-1185">Reference proteome</keyword>
<feature type="domain" description="Protein-glutamine gamma-glutamyltransferase-like C-terminal" evidence="2">
    <location>
        <begin position="165"/>
        <end position="227"/>
    </location>
</feature>
<organism evidence="3 4">
    <name type="scientific">Euzebyella saccharophila</name>
    <dbReference type="NCBI Taxonomy" id="679664"/>
    <lineage>
        <taxon>Bacteria</taxon>
        <taxon>Pseudomonadati</taxon>
        <taxon>Bacteroidota</taxon>
        <taxon>Flavobacteriia</taxon>
        <taxon>Flavobacteriales</taxon>
        <taxon>Flavobacteriaceae</taxon>
        <taxon>Euzebyella</taxon>
    </lineage>
</organism>
<comment type="caution">
    <text evidence="3">The sequence shown here is derived from an EMBL/GenBank/DDBJ whole genome shotgun (WGS) entry which is preliminary data.</text>
</comment>
<protein>
    <submittedName>
        <fullName evidence="3">DUF4129 domain-containing protein</fullName>
    </submittedName>
</protein>
<gene>
    <name evidence="3" type="ORF">ACFOUT_02205</name>
</gene>
<dbReference type="EMBL" id="JBHSAW010000003">
    <property type="protein sequence ID" value="MFC4094668.1"/>
    <property type="molecule type" value="Genomic_DNA"/>
</dbReference>
<sequence length="242" mass="28673">MHKWLFLIAICTFCSLFGQQDSTVVLDSSHIVKKEITESFLEKYRNDKAFNYEVVEQNPTWSDDFKTWLGNVMLRIFEAIFGMERASGILSVFLEIIPYILLGLLIFILIKFILRLNAHTINTKGKQGDVLLSEEERIIKTEDIGELIEKALAEKNFRLAVRYYYLQSLKQLNEREFIDWQLQKTNSDYVSEITKVDLKQQFAHITKLYDYIWYGDFFIDEQRFLRAEISFKNLEKIVLRHG</sequence>
<evidence type="ECO:0000313" key="4">
    <source>
        <dbReference type="Proteomes" id="UP001595814"/>
    </source>
</evidence>
<dbReference type="Pfam" id="PF13559">
    <property type="entry name" value="DUF4129"/>
    <property type="match status" value="1"/>
</dbReference>
<accession>A0ABV8JLL7</accession>
<dbReference type="RefSeq" id="WP_192462392.1">
    <property type="nucleotide sequence ID" value="NZ_JACYFJ010000003.1"/>
</dbReference>
<keyword evidence="1" id="KW-0472">Membrane</keyword>
<dbReference type="Proteomes" id="UP001595814">
    <property type="component" value="Unassembled WGS sequence"/>
</dbReference>
<name>A0ABV8JLL7_9FLAO</name>
<reference evidence="4" key="1">
    <citation type="journal article" date="2019" name="Int. J. Syst. Evol. Microbiol.">
        <title>The Global Catalogue of Microorganisms (GCM) 10K type strain sequencing project: providing services to taxonomists for standard genome sequencing and annotation.</title>
        <authorList>
            <consortium name="The Broad Institute Genomics Platform"/>
            <consortium name="The Broad Institute Genome Sequencing Center for Infectious Disease"/>
            <person name="Wu L."/>
            <person name="Ma J."/>
        </authorList>
    </citation>
    <scope>NUCLEOTIDE SEQUENCE [LARGE SCALE GENOMIC DNA]</scope>
    <source>
        <strain evidence="4">CECT 7477</strain>
    </source>
</reference>
<feature type="transmembrane region" description="Helical" evidence="1">
    <location>
        <begin position="96"/>
        <end position="114"/>
    </location>
</feature>
<evidence type="ECO:0000256" key="1">
    <source>
        <dbReference type="SAM" id="Phobius"/>
    </source>
</evidence>
<dbReference type="InterPro" id="IPR025403">
    <property type="entry name" value="TgpA-like_C"/>
</dbReference>
<evidence type="ECO:0000259" key="2">
    <source>
        <dbReference type="Pfam" id="PF13559"/>
    </source>
</evidence>
<keyword evidence="1" id="KW-1133">Transmembrane helix</keyword>
<proteinExistence type="predicted"/>
<evidence type="ECO:0000313" key="3">
    <source>
        <dbReference type="EMBL" id="MFC4094668.1"/>
    </source>
</evidence>
<keyword evidence="1" id="KW-0812">Transmembrane</keyword>